<dbReference type="Proteomes" id="UP000288012">
    <property type="component" value="Unassembled WGS sequence"/>
</dbReference>
<evidence type="ECO:0000313" key="3">
    <source>
        <dbReference type="Proteomes" id="UP000288012"/>
    </source>
</evidence>
<dbReference type="NCBIfam" id="NF037947">
    <property type="entry name" value="holin_4"/>
    <property type="match status" value="1"/>
</dbReference>
<name>A0A3S0WQQ5_9GAMM</name>
<feature type="transmembrane region" description="Helical" evidence="1">
    <location>
        <begin position="12"/>
        <end position="33"/>
    </location>
</feature>
<evidence type="ECO:0000313" key="2">
    <source>
        <dbReference type="EMBL" id="RUQ81542.1"/>
    </source>
</evidence>
<proteinExistence type="predicted"/>
<gene>
    <name evidence="2" type="ORF">EKM59_10370</name>
</gene>
<keyword evidence="3" id="KW-1185">Reference proteome</keyword>
<comment type="caution">
    <text evidence="2">The sequence shown here is derived from an EMBL/GenBank/DDBJ whole genome shotgun (WGS) entry which is preliminary data.</text>
</comment>
<keyword evidence="1" id="KW-0472">Membrane</keyword>
<dbReference type="AlphaFoldDB" id="A0A3S0WQQ5"/>
<keyword evidence="1" id="KW-0812">Transmembrane</keyword>
<dbReference type="RefSeq" id="WP_127032484.1">
    <property type="nucleotide sequence ID" value="NZ_RZGR01000039.1"/>
</dbReference>
<protein>
    <submittedName>
        <fullName evidence="2">Uncharacterized protein</fullName>
    </submittedName>
</protein>
<keyword evidence="1" id="KW-1133">Transmembrane helix</keyword>
<evidence type="ECO:0000256" key="1">
    <source>
        <dbReference type="SAM" id="Phobius"/>
    </source>
</evidence>
<sequence>MRYAKLSPLAFGLALGILWGLSMLIMGLIAYFFNYGDLFVTSMGTLYLGYNATIMGSIIGGVIGFIDAFIGGLIVAWLYNLFVR</sequence>
<feature type="transmembrane region" description="Helical" evidence="1">
    <location>
        <begin position="53"/>
        <end position="79"/>
    </location>
</feature>
<dbReference type="OrthoDB" id="5651342at2"/>
<reference evidence="2 3" key="1">
    <citation type="submission" date="2018-12" db="EMBL/GenBank/DDBJ databases">
        <title>Legionella sp,whole genome shotgun sequence.</title>
        <authorList>
            <person name="Wu H."/>
        </authorList>
    </citation>
    <scope>NUCLEOTIDE SEQUENCE [LARGE SCALE GENOMIC DNA]</scope>
    <source>
        <strain evidence="3">km714</strain>
    </source>
</reference>
<organism evidence="2 3">
    <name type="scientific">Legionella septentrionalis</name>
    <dbReference type="NCBI Taxonomy" id="2498109"/>
    <lineage>
        <taxon>Bacteria</taxon>
        <taxon>Pseudomonadati</taxon>
        <taxon>Pseudomonadota</taxon>
        <taxon>Gammaproteobacteria</taxon>
        <taxon>Legionellales</taxon>
        <taxon>Legionellaceae</taxon>
        <taxon>Legionella</taxon>
    </lineage>
</organism>
<dbReference type="EMBL" id="RZGR01000039">
    <property type="protein sequence ID" value="RUQ81542.1"/>
    <property type="molecule type" value="Genomic_DNA"/>
</dbReference>
<accession>A0A3S0WQQ5</accession>